<evidence type="ECO:0000313" key="2">
    <source>
        <dbReference type="Proteomes" id="UP000499080"/>
    </source>
</evidence>
<name>A0A4Y2RJG8_ARAVE</name>
<accession>A0A4Y2RJG8</accession>
<organism evidence="1 2">
    <name type="scientific">Araneus ventricosus</name>
    <name type="common">Orbweaver spider</name>
    <name type="synonym">Epeira ventricosa</name>
    <dbReference type="NCBI Taxonomy" id="182803"/>
    <lineage>
        <taxon>Eukaryota</taxon>
        <taxon>Metazoa</taxon>
        <taxon>Ecdysozoa</taxon>
        <taxon>Arthropoda</taxon>
        <taxon>Chelicerata</taxon>
        <taxon>Arachnida</taxon>
        <taxon>Araneae</taxon>
        <taxon>Araneomorphae</taxon>
        <taxon>Entelegynae</taxon>
        <taxon>Araneoidea</taxon>
        <taxon>Araneidae</taxon>
        <taxon>Araneus</taxon>
    </lineage>
</organism>
<gene>
    <name evidence="1" type="ORF">AVEN_8083_1</name>
</gene>
<reference evidence="1 2" key="1">
    <citation type="journal article" date="2019" name="Sci. Rep.">
        <title>Orb-weaving spider Araneus ventricosus genome elucidates the spidroin gene catalogue.</title>
        <authorList>
            <person name="Kono N."/>
            <person name="Nakamura H."/>
            <person name="Ohtoshi R."/>
            <person name="Moran D.A.P."/>
            <person name="Shinohara A."/>
            <person name="Yoshida Y."/>
            <person name="Fujiwara M."/>
            <person name="Mori M."/>
            <person name="Tomita M."/>
            <person name="Arakawa K."/>
        </authorList>
    </citation>
    <scope>NUCLEOTIDE SEQUENCE [LARGE SCALE GENOMIC DNA]</scope>
</reference>
<sequence>MAIGTVNMLTTNTVTKTLKRKMIKQKSKFQPQKGRKVKLNVLTSPESSLPGADDIFQRQSQASTSMAPADKPITKNSTVDYTLLSRTCDRYGVSDRAGAAITTVVLHCHFGNY</sequence>
<proteinExistence type="predicted"/>
<keyword evidence="2" id="KW-1185">Reference proteome</keyword>
<dbReference type="Proteomes" id="UP000499080">
    <property type="component" value="Unassembled WGS sequence"/>
</dbReference>
<dbReference type="EMBL" id="BGPR01017356">
    <property type="protein sequence ID" value="GBN75863.1"/>
    <property type="molecule type" value="Genomic_DNA"/>
</dbReference>
<evidence type="ECO:0000313" key="1">
    <source>
        <dbReference type="EMBL" id="GBN75863.1"/>
    </source>
</evidence>
<dbReference type="AlphaFoldDB" id="A0A4Y2RJG8"/>
<protein>
    <submittedName>
        <fullName evidence="1">Uncharacterized protein</fullName>
    </submittedName>
</protein>
<comment type="caution">
    <text evidence="1">The sequence shown here is derived from an EMBL/GenBank/DDBJ whole genome shotgun (WGS) entry which is preliminary data.</text>
</comment>